<dbReference type="AlphaFoldDB" id="X1H268"/>
<accession>X1H268</accession>
<proteinExistence type="predicted"/>
<evidence type="ECO:0000313" key="1">
    <source>
        <dbReference type="EMBL" id="GAH64256.1"/>
    </source>
</evidence>
<sequence length="74" mass="8217">MAIPNPGTIFAERMIELCFYAVTVFEEIEKDLAALKGSDVEAFRKFAGEQIEIHEKLIEGFKKQGEEAANAGIL</sequence>
<comment type="caution">
    <text evidence="1">The sequence shown here is derived from an EMBL/GenBank/DDBJ whole genome shotgun (WGS) entry which is preliminary data.</text>
</comment>
<gene>
    <name evidence="1" type="ORF">S03H2_54138</name>
</gene>
<name>X1H268_9ZZZZ</name>
<dbReference type="EMBL" id="BARU01034489">
    <property type="protein sequence ID" value="GAH64256.1"/>
    <property type="molecule type" value="Genomic_DNA"/>
</dbReference>
<organism evidence="1">
    <name type="scientific">marine sediment metagenome</name>
    <dbReference type="NCBI Taxonomy" id="412755"/>
    <lineage>
        <taxon>unclassified sequences</taxon>
        <taxon>metagenomes</taxon>
        <taxon>ecological metagenomes</taxon>
    </lineage>
</organism>
<protein>
    <submittedName>
        <fullName evidence="1">Uncharacterized protein</fullName>
    </submittedName>
</protein>
<reference evidence="1" key="1">
    <citation type="journal article" date="2014" name="Front. Microbiol.">
        <title>High frequency of phylogenetically diverse reductive dehalogenase-homologous genes in deep subseafloor sedimentary metagenomes.</title>
        <authorList>
            <person name="Kawai M."/>
            <person name="Futagami T."/>
            <person name="Toyoda A."/>
            <person name="Takaki Y."/>
            <person name="Nishi S."/>
            <person name="Hori S."/>
            <person name="Arai W."/>
            <person name="Tsubouchi T."/>
            <person name="Morono Y."/>
            <person name="Uchiyama I."/>
            <person name="Ito T."/>
            <person name="Fujiyama A."/>
            <person name="Inagaki F."/>
            <person name="Takami H."/>
        </authorList>
    </citation>
    <scope>NUCLEOTIDE SEQUENCE</scope>
    <source>
        <strain evidence="1">Expedition CK06-06</strain>
    </source>
</reference>